<gene>
    <name evidence="4" type="ORF">EV380_1744</name>
</gene>
<dbReference type="Pfam" id="PF14016">
    <property type="entry name" value="DUF4232"/>
    <property type="match status" value="1"/>
</dbReference>
<evidence type="ECO:0000256" key="1">
    <source>
        <dbReference type="SAM" id="MobiDB-lite"/>
    </source>
</evidence>
<feature type="chain" id="PRO_5038860603" evidence="2">
    <location>
        <begin position="23"/>
        <end position="268"/>
    </location>
</feature>
<reference evidence="4 5" key="1">
    <citation type="submission" date="2019-02" db="EMBL/GenBank/DDBJ databases">
        <title>Sequencing the genomes of 1000 actinobacteria strains.</title>
        <authorList>
            <person name="Klenk H.-P."/>
        </authorList>
    </citation>
    <scope>NUCLEOTIDE SEQUENCE [LARGE SCALE GENOMIC DNA]</scope>
    <source>
        <strain evidence="4 5">DSM 17364</strain>
    </source>
</reference>
<dbReference type="OrthoDB" id="3268346at2"/>
<dbReference type="RefSeq" id="WP_130450708.1">
    <property type="nucleotide sequence ID" value="NZ_SHLA01000001.1"/>
</dbReference>
<dbReference type="InterPro" id="IPR025326">
    <property type="entry name" value="DUF4232"/>
</dbReference>
<feature type="domain" description="DUF4232" evidence="3">
    <location>
        <begin position="88"/>
        <end position="212"/>
    </location>
</feature>
<keyword evidence="5" id="KW-1185">Reference proteome</keyword>
<organism evidence="4 5">
    <name type="scientific">Zhihengliuella halotolerans</name>
    <dbReference type="NCBI Taxonomy" id="370736"/>
    <lineage>
        <taxon>Bacteria</taxon>
        <taxon>Bacillati</taxon>
        <taxon>Actinomycetota</taxon>
        <taxon>Actinomycetes</taxon>
        <taxon>Micrococcales</taxon>
        <taxon>Micrococcaceae</taxon>
        <taxon>Zhihengliuella</taxon>
    </lineage>
</organism>
<keyword evidence="2" id="KW-0732">Signal</keyword>
<feature type="signal peptide" evidence="2">
    <location>
        <begin position="1"/>
        <end position="22"/>
    </location>
</feature>
<evidence type="ECO:0000313" key="5">
    <source>
        <dbReference type="Proteomes" id="UP000292685"/>
    </source>
</evidence>
<protein>
    <submittedName>
        <fullName evidence="4">Uncharacterized protein DUF4232</fullName>
    </submittedName>
</protein>
<sequence>MKRLVMSLPLAGLLLLTACSQTGPSAPVASSPTPNPPGAVGQATEEEVGAGWDEVPDTPIPDEADLSDAERAEFLRLPATDAAGPASCRPEDLTGQLRYWDAALGHRFGSILLRNDADTDCTLSGFPGLGARGEWGNKFHVEAEQELYHRPKEHLARDVDGEAPPPVTLAPGEIAEAYLEWTGALAGSGSEWAQTLYVQTDRDATPVAVPMDRQAIVEDPQDPMAPGEPLSIDIGMFTKLRVGAFETPDEHALRLVGEHELFPPGDTP</sequence>
<dbReference type="AlphaFoldDB" id="A0A4Q8AEL8"/>
<evidence type="ECO:0000313" key="4">
    <source>
        <dbReference type="EMBL" id="RZU62155.1"/>
    </source>
</evidence>
<feature type="compositionally biased region" description="Polar residues" evidence="1">
    <location>
        <begin position="22"/>
        <end position="32"/>
    </location>
</feature>
<evidence type="ECO:0000256" key="2">
    <source>
        <dbReference type="SAM" id="SignalP"/>
    </source>
</evidence>
<evidence type="ECO:0000259" key="3">
    <source>
        <dbReference type="Pfam" id="PF14016"/>
    </source>
</evidence>
<dbReference type="Proteomes" id="UP000292685">
    <property type="component" value="Unassembled WGS sequence"/>
</dbReference>
<feature type="region of interest" description="Disordered" evidence="1">
    <location>
        <begin position="22"/>
        <end position="46"/>
    </location>
</feature>
<accession>A0A4Q8AEL8</accession>
<comment type="caution">
    <text evidence="4">The sequence shown here is derived from an EMBL/GenBank/DDBJ whole genome shotgun (WGS) entry which is preliminary data.</text>
</comment>
<dbReference type="PROSITE" id="PS51257">
    <property type="entry name" value="PROKAR_LIPOPROTEIN"/>
    <property type="match status" value="1"/>
</dbReference>
<dbReference type="EMBL" id="SHLA01000001">
    <property type="protein sequence ID" value="RZU62155.1"/>
    <property type="molecule type" value="Genomic_DNA"/>
</dbReference>
<proteinExistence type="predicted"/>
<name>A0A4Q8AEL8_9MICC</name>